<evidence type="ECO:0000313" key="1">
    <source>
        <dbReference type="EMBL" id="KAK5632039.1"/>
    </source>
</evidence>
<evidence type="ECO:0000313" key="2">
    <source>
        <dbReference type="Proteomes" id="UP001305414"/>
    </source>
</evidence>
<comment type="caution">
    <text evidence="1">The sequence shown here is derived from an EMBL/GenBank/DDBJ whole genome shotgun (WGS) entry which is preliminary data.</text>
</comment>
<keyword evidence="2" id="KW-1185">Reference proteome</keyword>
<reference evidence="1 2" key="1">
    <citation type="submission" date="2023-10" db="EMBL/GenBank/DDBJ databases">
        <title>Draft genome sequence of Xylaria bambusicola isolate GMP-LS, the root and basal stem rot pathogen of sugarcane in Indonesia.</title>
        <authorList>
            <person name="Selvaraj P."/>
            <person name="Muralishankar V."/>
            <person name="Muruganantham S."/>
            <person name="Sp S."/>
            <person name="Haryani S."/>
            <person name="Lau K.J.X."/>
            <person name="Naqvi N.I."/>
        </authorList>
    </citation>
    <scope>NUCLEOTIDE SEQUENCE [LARGE SCALE GENOMIC DNA]</scope>
    <source>
        <strain evidence="1">GMP-LS</strain>
    </source>
</reference>
<sequence>MSLSLSTRLTAPYVAARASFSEAFADRVWAGRADKSYTDRDMESVWSDIRCRRCLGVAPSGVVAFMRSERYVCSCFARVDLPDVGNPVTMMSFSTGQCWFAYNGFGDREIIPA</sequence>
<gene>
    <name evidence="1" type="ORF">RRF57_007753</name>
</gene>
<dbReference type="Proteomes" id="UP001305414">
    <property type="component" value="Unassembled WGS sequence"/>
</dbReference>
<name>A0AAN7UVV0_9PEZI</name>
<accession>A0AAN7UVV0</accession>
<dbReference type="AlphaFoldDB" id="A0AAN7UVV0"/>
<protein>
    <submittedName>
        <fullName evidence="1">Uncharacterized protein</fullName>
    </submittedName>
</protein>
<dbReference type="EMBL" id="JAWHQM010000022">
    <property type="protein sequence ID" value="KAK5632039.1"/>
    <property type="molecule type" value="Genomic_DNA"/>
</dbReference>
<organism evidence="1 2">
    <name type="scientific">Xylaria bambusicola</name>
    <dbReference type="NCBI Taxonomy" id="326684"/>
    <lineage>
        <taxon>Eukaryota</taxon>
        <taxon>Fungi</taxon>
        <taxon>Dikarya</taxon>
        <taxon>Ascomycota</taxon>
        <taxon>Pezizomycotina</taxon>
        <taxon>Sordariomycetes</taxon>
        <taxon>Xylariomycetidae</taxon>
        <taxon>Xylariales</taxon>
        <taxon>Xylariaceae</taxon>
        <taxon>Xylaria</taxon>
    </lineage>
</organism>
<proteinExistence type="predicted"/>